<evidence type="ECO:0000313" key="2">
    <source>
        <dbReference type="EMBL" id="MBS0031858.1"/>
    </source>
</evidence>
<protein>
    <submittedName>
        <fullName evidence="2">Uncharacterized protein</fullName>
    </submittedName>
</protein>
<comment type="caution">
    <text evidence="2">The sequence shown here is derived from an EMBL/GenBank/DDBJ whole genome shotgun (WGS) entry which is preliminary data.</text>
</comment>
<gene>
    <name evidence="2" type="ORF">KE626_31285</name>
</gene>
<name>A0ABS5J9Y6_9BACT</name>
<sequence length="122" mass="14255">MKFKLVRKFVEYVYNNYVGNFLGFVIGMLSTRLVSHYFTTRSIRNLWGLTAHKTVVDKHTYSTMEWTISIVIGFIVFEIVSKWLKKKLQEILPKYKLTQWMVEAEEKKAPAATPHPQPAATE</sequence>
<keyword evidence="3" id="KW-1185">Reference proteome</keyword>
<dbReference type="RefSeq" id="WP_211977021.1">
    <property type="nucleotide sequence ID" value="NZ_CBFHAM010000047.1"/>
</dbReference>
<feature type="transmembrane region" description="Helical" evidence="1">
    <location>
        <begin position="66"/>
        <end position="84"/>
    </location>
</feature>
<dbReference type="EMBL" id="JAGTXB010000026">
    <property type="protein sequence ID" value="MBS0031858.1"/>
    <property type="molecule type" value="Genomic_DNA"/>
</dbReference>
<organism evidence="2 3">
    <name type="scientific">Chitinophaga hostae</name>
    <dbReference type="NCBI Taxonomy" id="2831022"/>
    <lineage>
        <taxon>Bacteria</taxon>
        <taxon>Pseudomonadati</taxon>
        <taxon>Bacteroidota</taxon>
        <taxon>Chitinophagia</taxon>
        <taxon>Chitinophagales</taxon>
        <taxon>Chitinophagaceae</taxon>
        <taxon>Chitinophaga</taxon>
    </lineage>
</organism>
<evidence type="ECO:0000256" key="1">
    <source>
        <dbReference type="SAM" id="Phobius"/>
    </source>
</evidence>
<keyword evidence="1" id="KW-0812">Transmembrane</keyword>
<keyword evidence="1" id="KW-1133">Transmembrane helix</keyword>
<proteinExistence type="predicted"/>
<keyword evidence="1" id="KW-0472">Membrane</keyword>
<reference evidence="2 3" key="1">
    <citation type="submission" date="2021-04" db="EMBL/GenBank/DDBJ databases">
        <title>Chitinophaga sp. nov., isolated from the rhizosphere soil.</title>
        <authorList>
            <person name="He S."/>
        </authorList>
    </citation>
    <scope>NUCLEOTIDE SEQUENCE [LARGE SCALE GENOMIC DNA]</scope>
    <source>
        <strain evidence="2 3">2R12</strain>
    </source>
</reference>
<feature type="transmembrane region" description="Helical" evidence="1">
    <location>
        <begin position="12"/>
        <end position="34"/>
    </location>
</feature>
<accession>A0ABS5J9Y6</accession>
<evidence type="ECO:0000313" key="3">
    <source>
        <dbReference type="Proteomes" id="UP000676386"/>
    </source>
</evidence>
<dbReference type="Proteomes" id="UP000676386">
    <property type="component" value="Unassembled WGS sequence"/>
</dbReference>